<dbReference type="EMBL" id="MIGX01000019">
    <property type="protein sequence ID" value="PPT91941.1"/>
    <property type="molecule type" value="Genomic_DNA"/>
</dbReference>
<proteinExistence type="predicted"/>
<dbReference type="Proteomes" id="UP000239898">
    <property type="component" value="Unassembled WGS sequence"/>
</dbReference>
<protein>
    <recommendedName>
        <fullName evidence="4">Integrase</fullName>
    </recommendedName>
</protein>
<evidence type="ECO:0000313" key="2">
    <source>
        <dbReference type="EMBL" id="PPT91941.1"/>
    </source>
</evidence>
<keyword evidence="3" id="KW-1185">Reference proteome</keyword>
<feature type="region of interest" description="Disordered" evidence="1">
    <location>
        <begin position="1"/>
        <end position="59"/>
    </location>
</feature>
<name>A0A2S6ZI51_9XANT</name>
<comment type="caution">
    <text evidence="2">The sequence shown here is derived from an EMBL/GenBank/DDBJ whole genome shotgun (WGS) entry which is preliminary data.</text>
</comment>
<accession>A0A2S6ZI51</accession>
<feature type="compositionally biased region" description="Pro residues" evidence="1">
    <location>
        <begin position="50"/>
        <end position="59"/>
    </location>
</feature>
<sequence length="59" mass="6474">MLGHDVEQVVDQHGLKHRGVTDTAGNRADKQDAAGHANPETTNRYAHDLPPVPPPTRRK</sequence>
<evidence type="ECO:0000313" key="3">
    <source>
        <dbReference type="Proteomes" id="UP000239898"/>
    </source>
</evidence>
<gene>
    <name evidence="2" type="ORF">XthCFBP4691_06055</name>
</gene>
<evidence type="ECO:0008006" key="4">
    <source>
        <dbReference type="Google" id="ProtNLM"/>
    </source>
</evidence>
<dbReference type="AlphaFoldDB" id="A0A2S6ZI51"/>
<reference evidence="2 3" key="1">
    <citation type="submission" date="2016-08" db="EMBL/GenBank/DDBJ databases">
        <title>Evolution of the type three secretion system and type three effector repertoires in Xanthomonas.</title>
        <authorList>
            <person name="Merda D."/>
            <person name="Briand M."/>
            <person name="Bosis E."/>
            <person name="Rousseau C."/>
            <person name="Portier P."/>
            <person name="Jacques M.-A."/>
            <person name="Fischer-Le Saux M."/>
        </authorList>
    </citation>
    <scope>NUCLEOTIDE SEQUENCE [LARGE SCALE GENOMIC DNA]</scope>
    <source>
        <strain evidence="2 3">CFBP 4691</strain>
    </source>
</reference>
<evidence type="ECO:0000256" key="1">
    <source>
        <dbReference type="SAM" id="MobiDB-lite"/>
    </source>
</evidence>
<organism evidence="2 3">
    <name type="scientific">Xanthomonas theicola</name>
    <dbReference type="NCBI Taxonomy" id="56464"/>
    <lineage>
        <taxon>Bacteria</taxon>
        <taxon>Pseudomonadati</taxon>
        <taxon>Pseudomonadota</taxon>
        <taxon>Gammaproteobacteria</taxon>
        <taxon>Lysobacterales</taxon>
        <taxon>Lysobacteraceae</taxon>
        <taxon>Xanthomonas</taxon>
    </lineage>
</organism>